<dbReference type="Proteomes" id="UP000238479">
    <property type="component" value="Chromosome 5"/>
</dbReference>
<comment type="caution">
    <text evidence="2">The sequence shown here is derived from an EMBL/GenBank/DDBJ whole genome shotgun (WGS) entry which is preliminary data.</text>
</comment>
<dbReference type="InterPro" id="IPR008906">
    <property type="entry name" value="HATC_C_dom"/>
</dbReference>
<dbReference type="InterPro" id="IPR012337">
    <property type="entry name" value="RNaseH-like_sf"/>
</dbReference>
<reference evidence="2 3" key="1">
    <citation type="journal article" date="2018" name="Nat. Genet.">
        <title>The Rosa genome provides new insights in the design of modern roses.</title>
        <authorList>
            <person name="Bendahmane M."/>
        </authorList>
    </citation>
    <scope>NUCLEOTIDE SEQUENCE [LARGE SCALE GENOMIC DNA]</scope>
    <source>
        <strain evidence="3">cv. Old Blush</strain>
    </source>
</reference>
<organism evidence="2 3">
    <name type="scientific">Rosa chinensis</name>
    <name type="common">China rose</name>
    <dbReference type="NCBI Taxonomy" id="74649"/>
    <lineage>
        <taxon>Eukaryota</taxon>
        <taxon>Viridiplantae</taxon>
        <taxon>Streptophyta</taxon>
        <taxon>Embryophyta</taxon>
        <taxon>Tracheophyta</taxon>
        <taxon>Spermatophyta</taxon>
        <taxon>Magnoliopsida</taxon>
        <taxon>eudicotyledons</taxon>
        <taxon>Gunneridae</taxon>
        <taxon>Pentapetalae</taxon>
        <taxon>rosids</taxon>
        <taxon>fabids</taxon>
        <taxon>Rosales</taxon>
        <taxon>Rosaceae</taxon>
        <taxon>Rosoideae</taxon>
        <taxon>Rosoideae incertae sedis</taxon>
        <taxon>Rosa</taxon>
    </lineage>
</organism>
<gene>
    <name evidence="2" type="ORF">RchiOBHm_Chr5g0030191</name>
</gene>
<dbReference type="Gramene" id="PRQ30952">
    <property type="protein sequence ID" value="PRQ30952"/>
    <property type="gene ID" value="RchiOBHm_Chr5g0030191"/>
</dbReference>
<keyword evidence="3" id="KW-1185">Reference proteome</keyword>
<evidence type="ECO:0000313" key="2">
    <source>
        <dbReference type="EMBL" id="PRQ30952.1"/>
    </source>
</evidence>
<sequence>MTNEEFQNFDVLAWWKDNALSFPVLSKMACELLTVSVSAIAPEFVFSSTSGNQVLDYKRSMEPSEMLDCLFCMKDWEDARLRAQNWTDDDMVEYYADSE</sequence>
<accession>A0A2P6Q9U2</accession>
<evidence type="ECO:0000313" key="3">
    <source>
        <dbReference type="Proteomes" id="UP000238479"/>
    </source>
</evidence>
<name>A0A2P6Q9U2_ROSCH</name>
<dbReference type="SUPFAM" id="SSF53098">
    <property type="entry name" value="Ribonuclease H-like"/>
    <property type="match status" value="1"/>
</dbReference>
<dbReference type="EMBL" id="PDCK01000043">
    <property type="protein sequence ID" value="PRQ30952.1"/>
    <property type="molecule type" value="Genomic_DNA"/>
</dbReference>
<dbReference type="STRING" id="74649.A0A2P6Q9U2"/>
<dbReference type="PANTHER" id="PTHR23272">
    <property type="entry name" value="BED FINGER-RELATED"/>
    <property type="match status" value="1"/>
</dbReference>
<proteinExistence type="predicted"/>
<protein>
    <submittedName>
        <fullName evidence="2">Putative HAT dimerization domain, ribonuclease H-like domain-containing protein</fullName>
    </submittedName>
</protein>
<dbReference type="GO" id="GO:0046983">
    <property type="term" value="F:protein dimerization activity"/>
    <property type="evidence" value="ECO:0007669"/>
    <property type="project" value="InterPro"/>
</dbReference>
<evidence type="ECO:0000259" key="1">
    <source>
        <dbReference type="Pfam" id="PF05699"/>
    </source>
</evidence>
<feature type="domain" description="HAT C-terminal dimerisation" evidence="1">
    <location>
        <begin position="7"/>
        <end position="76"/>
    </location>
</feature>
<dbReference type="AlphaFoldDB" id="A0A2P6Q9U2"/>
<dbReference type="Pfam" id="PF05699">
    <property type="entry name" value="Dimer_Tnp_hAT"/>
    <property type="match status" value="1"/>
</dbReference>